<evidence type="ECO:0000256" key="4">
    <source>
        <dbReference type="ARBA" id="ARBA00022679"/>
    </source>
</evidence>
<keyword evidence="5" id="KW-0547">Nucleotide-binding</keyword>
<evidence type="ECO:0000256" key="2">
    <source>
        <dbReference type="ARBA" id="ARBA00012438"/>
    </source>
</evidence>
<dbReference type="Pfam" id="PF02518">
    <property type="entry name" value="HATPase_c"/>
    <property type="match status" value="1"/>
</dbReference>
<evidence type="ECO:0000256" key="3">
    <source>
        <dbReference type="ARBA" id="ARBA00022553"/>
    </source>
</evidence>
<gene>
    <name evidence="14" type="ORF">SAMN05216275_105338</name>
</gene>
<dbReference type="GO" id="GO:0046983">
    <property type="term" value="F:protein dimerization activity"/>
    <property type="evidence" value="ECO:0007669"/>
    <property type="project" value="InterPro"/>
</dbReference>
<protein>
    <recommendedName>
        <fullName evidence="2">histidine kinase</fullName>
        <ecNumber evidence="2">2.7.13.3</ecNumber>
    </recommendedName>
</protein>
<keyword evidence="7" id="KW-0067">ATP-binding</keyword>
<name>A0A1I3M1J4_9ACTN</name>
<dbReference type="CDD" id="cd16917">
    <property type="entry name" value="HATPase_UhpB-NarQ-NarX-like"/>
    <property type="match status" value="1"/>
</dbReference>
<dbReference type="GO" id="GO:0016020">
    <property type="term" value="C:membrane"/>
    <property type="evidence" value="ECO:0007669"/>
    <property type="project" value="InterPro"/>
</dbReference>
<keyword evidence="4" id="KW-0808">Transferase</keyword>
<dbReference type="GO" id="GO:0005524">
    <property type="term" value="F:ATP binding"/>
    <property type="evidence" value="ECO:0007669"/>
    <property type="project" value="UniProtKB-KW"/>
</dbReference>
<dbReference type="PANTHER" id="PTHR24421">
    <property type="entry name" value="NITRATE/NITRITE SENSOR PROTEIN NARX-RELATED"/>
    <property type="match status" value="1"/>
</dbReference>
<dbReference type="AlphaFoldDB" id="A0A1I3M1J4"/>
<feature type="domain" description="Histidine kinase/HSP90-like ATPase" evidence="12">
    <location>
        <begin position="280"/>
        <end position="369"/>
    </location>
</feature>
<keyword evidence="11" id="KW-0812">Transmembrane</keyword>
<dbReference type="EMBL" id="FOQY01000005">
    <property type="protein sequence ID" value="SFI90884.1"/>
    <property type="molecule type" value="Genomic_DNA"/>
</dbReference>
<dbReference type="EC" id="2.7.13.3" evidence="2"/>
<dbReference type="Gene3D" id="1.20.5.1930">
    <property type="match status" value="1"/>
</dbReference>
<evidence type="ECO:0000256" key="10">
    <source>
        <dbReference type="SAM" id="MobiDB-lite"/>
    </source>
</evidence>
<evidence type="ECO:0000256" key="6">
    <source>
        <dbReference type="ARBA" id="ARBA00022777"/>
    </source>
</evidence>
<keyword evidence="11" id="KW-1133">Transmembrane helix</keyword>
<feature type="domain" description="Signal transduction histidine kinase subgroup 3 dimerisation and phosphoacceptor" evidence="13">
    <location>
        <begin position="169"/>
        <end position="232"/>
    </location>
</feature>
<keyword evidence="11" id="KW-0472">Membrane</keyword>
<evidence type="ECO:0000256" key="11">
    <source>
        <dbReference type="SAM" id="Phobius"/>
    </source>
</evidence>
<dbReference type="InterPro" id="IPR011712">
    <property type="entry name" value="Sig_transdc_His_kin_sub3_dim/P"/>
</dbReference>
<dbReference type="GO" id="GO:0000155">
    <property type="term" value="F:phosphorelay sensor kinase activity"/>
    <property type="evidence" value="ECO:0007669"/>
    <property type="project" value="InterPro"/>
</dbReference>
<evidence type="ECO:0000259" key="13">
    <source>
        <dbReference type="Pfam" id="PF07730"/>
    </source>
</evidence>
<evidence type="ECO:0000259" key="12">
    <source>
        <dbReference type="Pfam" id="PF02518"/>
    </source>
</evidence>
<dbReference type="InterPro" id="IPR003594">
    <property type="entry name" value="HATPase_dom"/>
</dbReference>
<organism evidence="14 15">
    <name type="scientific">Streptosporangium canum</name>
    <dbReference type="NCBI Taxonomy" id="324952"/>
    <lineage>
        <taxon>Bacteria</taxon>
        <taxon>Bacillati</taxon>
        <taxon>Actinomycetota</taxon>
        <taxon>Actinomycetes</taxon>
        <taxon>Streptosporangiales</taxon>
        <taxon>Streptosporangiaceae</taxon>
        <taxon>Streptosporangium</taxon>
    </lineage>
</organism>
<keyword evidence="15" id="KW-1185">Reference proteome</keyword>
<evidence type="ECO:0000256" key="1">
    <source>
        <dbReference type="ARBA" id="ARBA00000085"/>
    </source>
</evidence>
<dbReference type="Proteomes" id="UP000199111">
    <property type="component" value="Unassembled WGS sequence"/>
</dbReference>
<dbReference type="Pfam" id="PF07730">
    <property type="entry name" value="HisKA_3"/>
    <property type="match status" value="1"/>
</dbReference>
<feature type="transmembrane region" description="Helical" evidence="11">
    <location>
        <begin position="58"/>
        <end position="83"/>
    </location>
</feature>
<accession>A0A1I3M1J4</accession>
<keyword evidence="6 14" id="KW-0418">Kinase</keyword>
<sequence>MVVGDVTLAIAVGALGASLTVTNAVTQQSPLSWSVWAAAGAHLIGGLALIARRRAPLAVVMLCAVLCAFAAPLAGPFATYAIAVHGRGRPRDWSAVIVLSMTLGRPWSDSGPVLEILLNTATNSLLGIAPALLGMWRASRRRLFQALADRADRAEREQELMAEKARSEERARLAGEMHDVVTHRVSLMVLRAGALRTIARDEVVREAAEELRQVGCQALEELRDLVGVLRSEETFGSARTAEPVMLDLTGLVAESRAAGIEVGLVTEGEPLPTPPVVDRTAYRVVQEALTNVHKHAPGARVTVRVGYAGDLLRVSVCNTEAEGGTTVMLGEGGTGLSGLRQRVELVHGSLWAGPSEEGGFEVRAALPVAPGAGSAGRTAGHGPEGEWAGRTAGHGAEGGSTPRTAGHGPGAAVPYPAAESAGVIRVSP</sequence>
<feature type="region of interest" description="Disordered" evidence="10">
    <location>
        <begin position="371"/>
        <end position="428"/>
    </location>
</feature>
<dbReference type="Gene3D" id="3.30.565.10">
    <property type="entry name" value="Histidine kinase-like ATPase, C-terminal domain"/>
    <property type="match status" value="1"/>
</dbReference>
<evidence type="ECO:0000256" key="8">
    <source>
        <dbReference type="ARBA" id="ARBA00023012"/>
    </source>
</evidence>
<proteinExistence type="predicted"/>
<reference evidence="15" key="1">
    <citation type="submission" date="2016-10" db="EMBL/GenBank/DDBJ databases">
        <authorList>
            <person name="Varghese N."/>
            <person name="Submissions S."/>
        </authorList>
    </citation>
    <scope>NUCLEOTIDE SEQUENCE [LARGE SCALE GENOMIC DNA]</scope>
    <source>
        <strain evidence="15">CGMCC 4.2126</strain>
    </source>
</reference>
<keyword evidence="3" id="KW-0597">Phosphoprotein</keyword>
<keyword evidence="9" id="KW-0175">Coiled coil</keyword>
<dbReference type="PANTHER" id="PTHR24421:SF10">
    <property type="entry name" value="NITRATE_NITRITE SENSOR PROTEIN NARQ"/>
    <property type="match status" value="1"/>
</dbReference>
<feature type="coiled-coil region" evidence="9">
    <location>
        <begin position="144"/>
        <end position="171"/>
    </location>
</feature>
<dbReference type="InterPro" id="IPR036890">
    <property type="entry name" value="HATPase_C_sf"/>
</dbReference>
<dbReference type="SUPFAM" id="SSF55874">
    <property type="entry name" value="ATPase domain of HSP90 chaperone/DNA topoisomerase II/histidine kinase"/>
    <property type="match status" value="1"/>
</dbReference>
<evidence type="ECO:0000256" key="7">
    <source>
        <dbReference type="ARBA" id="ARBA00022840"/>
    </source>
</evidence>
<feature type="transmembrane region" description="Helical" evidence="11">
    <location>
        <begin position="34"/>
        <end position="51"/>
    </location>
</feature>
<comment type="catalytic activity">
    <reaction evidence="1">
        <text>ATP + protein L-histidine = ADP + protein N-phospho-L-histidine.</text>
        <dbReference type="EC" id="2.7.13.3"/>
    </reaction>
</comment>
<evidence type="ECO:0000256" key="9">
    <source>
        <dbReference type="SAM" id="Coils"/>
    </source>
</evidence>
<evidence type="ECO:0000256" key="5">
    <source>
        <dbReference type="ARBA" id="ARBA00022741"/>
    </source>
</evidence>
<keyword evidence="8" id="KW-0902">Two-component regulatory system</keyword>
<evidence type="ECO:0000313" key="14">
    <source>
        <dbReference type="EMBL" id="SFI90884.1"/>
    </source>
</evidence>
<dbReference type="InterPro" id="IPR050482">
    <property type="entry name" value="Sensor_HK_TwoCompSys"/>
</dbReference>
<evidence type="ECO:0000313" key="15">
    <source>
        <dbReference type="Proteomes" id="UP000199111"/>
    </source>
</evidence>